<gene>
    <name evidence="2" type="ordered locus">TUZN_2059</name>
</gene>
<dbReference type="Pfam" id="PF01877">
    <property type="entry name" value="RNA_binding"/>
    <property type="match status" value="1"/>
</dbReference>
<dbReference type="PANTHER" id="PTHR39652">
    <property type="entry name" value="UPF0201 PROTEIN TK1335"/>
    <property type="match status" value="1"/>
</dbReference>
<sequence>MKVEVIAEIRPTEDPEKVRRAVLNVFEPDEVEVRREGDTTLLVARGHSYRSLLKLKEAIWRQGIQDSARSVLSRSIAGEGRIVFNLHKQAAYVGVVSFATEPNESPLGPIVFSVETSDVRGFLDWIAPRTYKGRIFYEGPPPD</sequence>
<protein>
    <recommendedName>
        <fullName evidence="1">UPF0201 protein TUZN_2059</fullName>
    </recommendedName>
</protein>
<dbReference type="AlphaFoldDB" id="F2L592"/>
<dbReference type="InterPro" id="IPR022803">
    <property type="entry name" value="Ribosomal_uL5_dom_sf"/>
</dbReference>
<dbReference type="OrthoDB" id="7819at2157"/>
<comment type="similarity">
    <text evidence="1">Belongs to the UPF0201 family.</text>
</comment>
<dbReference type="KEGG" id="tuz:TUZN_2059"/>
<evidence type="ECO:0000313" key="3">
    <source>
        <dbReference type="Proteomes" id="UP000008138"/>
    </source>
</evidence>
<dbReference type="eggNOG" id="arCOG01043">
    <property type="taxonomic scope" value="Archaea"/>
</dbReference>
<keyword evidence="3" id="KW-1185">Reference proteome</keyword>
<dbReference type="Gene3D" id="3.30.1440.10">
    <property type="match status" value="1"/>
</dbReference>
<dbReference type="GeneID" id="10361570"/>
<reference evidence="2 3" key="1">
    <citation type="journal article" date="2011" name="J. Bacteriol.">
        <title>Complete genome sequence of the thermoacidophilic crenarchaeon Thermoproteus uzoniensis 768-20.</title>
        <authorList>
            <person name="Mardanov A.V."/>
            <person name="Gumerov V.M."/>
            <person name="Beletsky A.V."/>
            <person name="Prokofeva M.I."/>
            <person name="Bonch-Osmolovskaya E.A."/>
            <person name="Ravin N.V."/>
            <person name="Skryabin K.G."/>
        </authorList>
    </citation>
    <scope>NUCLEOTIDE SEQUENCE [LARGE SCALE GENOMIC DNA]</scope>
    <source>
        <strain evidence="2 3">768-20</strain>
    </source>
</reference>
<name>F2L592_THEU7</name>
<dbReference type="NCBIfam" id="NF001687">
    <property type="entry name" value="PRK00447.1"/>
    <property type="match status" value="1"/>
</dbReference>
<reference key="2">
    <citation type="submission" date="2011-03" db="EMBL/GenBank/DDBJ databases">
        <title>Complete genome sequence of the thermoacidophilic crenarchaeon Thermoproteus uzoniensis 768-20.</title>
        <authorList>
            <person name="Mardanov A.V."/>
            <person name="Gumerov V.M."/>
            <person name="Beletsky A.V."/>
            <person name="Prokofeva M.I."/>
            <person name="Bonch-Osmolovskaya E.A."/>
            <person name="Ravin N.V."/>
            <person name="Skryabin K.G."/>
        </authorList>
    </citation>
    <scope>NUCLEOTIDE SEQUENCE</scope>
    <source>
        <strain>768-20</strain>
    </source>
</reference>
<dbReference type="RefSeq" id="WP_013680852.1">
    <property type="nucleotide sequence ID" value="NC_015315.1"/>
</dbReference>
<dbReference type="InterPro" id="IPR002739">
    <property type="entry name" value="PAB1135-like"/>
</dbReference>
<evidence type="ECO:0000313" key="2">
    <source>
        <dbReference type="EMBL" id="AEA13517.1"/>
    </source>
</evidence>
<accession>F2L592</accession>
<dbReference type="EMBL" id="CP002590">
    <property type="protein sequence ID" value="AEA13517.1"/>
    <property type="molecule type" value="Genomic_DNA"/>
</dbReference>
<dbReference type="PANTHER" id="PTHR39652:SF1">
    <property type="entry name" value="UPF0201 PROTEIN TK1335"/>
    <property type="match status" value="1"/>
</dbReference>
<organism evidence="2 3">
    <name type="scientific">Thermoproteus uzoniensis (strain 768-20)</name>
    <dbReference type="NCBI Taxonomy" id="999630"/>
    <lineage>
        <taxon>Archaea</taxon>
        <taxon>Thermoproteota</taxon>
        <taxon>Thermoprotei</taxon>
        <taxon>Thermoproteales</taxon>
        <taxon>Thermoproteaceae</taxon>
        <taxon>Thermoproteus</taxon>
    </lineage>
</organism>
<dbReference type="Proteomes" id="UP000008138">
    <property type="component" value="Chromosome"/>
</dbReference>
<dbReference type="HAMAP" id="MF_01112">
    <property type="entry name" value="UPF0201"/>
    <property type="match status" value="1"/>
</dbReference>
<dbReference type="SUPFAM" id="SSF55282">
    <property type="entry name" value="RL5-like"/>
    <property type="match status" value="1"/>
</dbReference>
<proteinExistence type="inferred from homology"/>
<dbReference type="STRING" id="999630.TUZN_2059"/>
<evidence type="ECO:0000256" key="1">
    <source>
        <dbReference type="HAMAP-Rule" id="MF_01112"/>
    </source>
</evidence>
<dbReference type="HOGENOM" id="CLU_134829_1_0_2"/>